<organism evidence="1 2">
    <name type="scientific">Sphingomonas cynarae</name>
    <dbReference type="NCBI Taxonomy" id="930197"/>
    <lineage>
        <taxon>Bacteria</taxon>
        <taxon>Pseudomonadati</taxon>
        <taxon>Pseudomonadota</taxon>
        <taxon>Alphaproteobacteria</taxon>
        <taxon>Sphingomonadales</taxon>
        <taxon>Sphingomonadaceae</taxon>
        <taxon>Sphingomonas</taxon>
    </lineage>
</organism>
<name>A0ABP7D3K2_9SPHN</name>
<sequence>MKQRRYPWVFRMAAALLLASVVAGHWWQRQPAGELSLAMLTVIAAHCPAAVDQHPGRNSVADSARALDRWGYTRLVELLRGDGRDRCRRRH</sequence>
<evidence type="ECO:0000313" key="1">
    <source>
        <dbReference type="EMBL" id="GAA3698669.1"/>
    </source>
</evidence>
<gene>
    <name evidence="1" type="ORF">GCM10022268_06270</name>
</gene>
<reference evidence="2" key="1">
    <citation type="journal article" date="2019" name="Int. J. Syst. Evol. Microbiol.">
        <title>The Global Catalogue of Microorganisms (GCM) 10K type strain sequencing project: providing services to taxonomists for standard genome sequencing and annotation.</title>
        <authorList>
            <consortium name="The Broad Institute Genomics Platform"/>
            <consortium name="The Broad Institute Genome Sequencing Center for Infectious Disease"/>
            <person name="Wu L."/>
            <person name="Ma J."/>
        </authorList>
    </citation>
    <scope>NUCLEOTIDE SEQUENCE [LARGE SCALE GENOMIC DNA]</scope>
    <source>
        <strain evidence="2">JCM 17498</strain>
    </source>
</reference>
<protein>
    <submittedName>
        <fullName evidence="1">Uncharacterized protein</fullName>
    </submittedName>
</protein>
<comment type="caution">
    <text evidence="1">The sequence shown here is derived from an EMBL/GenBank/DDBJ whole genome shotgun (WGS) entry which is preliminary data.</text>
</comment>
<evidence type="ECO:0000313" key="2">
    <source>
        <dbReference type="Proteomes" id="UP001500523"/>
    </source>
</evidence>
<accession>A0ABP7D3K2</accession>
<dbReference type="RefSeq" id="WP_344691905.1">
    <property type="nucleotide sequence ID" value="NZ_BAABBF010000001.1"/>
</dbReference>
<dbReference type="Proteomes" id="UP001500523">
    <property type="component" value="Unassembled WGS sequence"/>
</dbReference>
<dbReference type="EMBL" id="BAABBF010000001">
    <property type="protein sequence ID" value="GAA3698669.1"/>
    <property type="molecule type" value="Genomic_DNA"/>
</dbReference>
<keyword evidence="2" id="KW-1185">Reference proteome</keyword>
<proteinExistence type="predicted"/>